<dbReference type="Proteomes" id="UP000270296">
    <property type="component" value="Unassembled WGS sequence"/>
</dbReference>
<dbReference type="WBParaSite" id="SBAD_0000993101-mRNA-1">
    <property type="protein sequence ID" value="SBAD_0000993101-mRNA-1"/>
    <property type="gene ID" value="SBAD_0000993101"/>
</dbReference>
<accession>A0A183J135</accession>
<dbReference type="EMBL" id="UZAM01012899">
    <property type="protein sequence ID" value="VDP24081.1"/>
    <property type="molecule type" value="Genomic_DNA"/>
</dbReference>
<dbReference type="AlphaFoldDB" id="A0A183J135"/>
<reference evidence="4" key="1">
    <citation type="submission" date="2016-06" db="UniProtKB">
        <authorList>
            <consortium name="WormBaseParasite"/>
        </authorList>
    </citation>
    <scope>IDENTIFICATION</scope>
</reference>
<evidence type="ECO:0000313" key="4">
    <source>
        <dbReference type="WBParaSite" id="SBAD_0000993101-mRNA-1"/>
    </source>
</evidence>
<gene>
    <name evidence="2" type="ORF">SBAD_LOCUS9583</name>
</gene>
<evidence type="ECO:0000256" key="1">
    <source>
        <dbReference type="SAM" id="SignalP"/>
    </source>
</evidence>
<organism evidence="4">
    <name type="scientific">Soboliphyme baturini</name>
    <dbReference type="NCBI Taxonomy" id="241478"/>
    <lineage>
        <taxon>Eukaryota</taxon>
        <taxon>Metazoa</taxon>
        <taxon>Ecdysozoa</taxon>
        <taxon>Nematoda</taxon>
        <taxon>Enoplea</taxon>
        <taxon>Dorylaimia</taxon>
        <taxon>Dioctophymatida</taxon>
        <taxon>Dioctophymatoidea</taxon>
        <taxon>Soboliphymatidae</taxon>
        <taxon>Soboliphyme</taxon>
    </lineage>
</organism>
<keyword evidence="1" id="KW-0732">Signal</keyword>
<sequence>MMKQLLVSVSCLLLLCHSAYAYPFHGYGFEKEYRNKHHPFHSAEIPYLPQNPPYHDEGNFFGASGTDCLECPFENRSCLKHCRPPDCSSCSQWDPNYIFCLRICHSSKDDHEVRGKRCNPLVWGSWCGDRWFIELPEAKKAEVLRSAQTE</sequence>
<evidence type="ECO:0000313" key="3">
    <source>
        <dbReference type="Proteomes" id="UP000270296"/>
    </source>
</evidence>
<evidence type="ECO:0000313" key="2">
    <source>
        <dbReference type="EMBL" id="VDP24081.1"/>
    </source>
</evidence>
<name>A0A183J135_9BILA</name>
<keyword evidence="3" id="KW-1185">Reference proteome</keyword>
<feature type="chain" id="PRO_5043140339" evidence="1">
    <location>
        <begin position="22"/>
        <end position="150"/>
    </location>
</feature>
<proteinExistence type="predicted"/>
<feature type="signal peptide" evidence="1">
    <location>
        <begin position="1"/>
        <end position="21"/>
    </location>
</feature>
<reference evidence="2 3" key="2">
    <citation type="submission" date="2018-11" db="EMBL/GenBank/DDBJ databases">
        <authorList>
            <consortium name="Pathogen Informatics"/>
        </authorList>
    </citation>
    <scope>NUCLEOTIDE SEQUENCE [LARGE SCALE GENOMIC DNA]</scope>
</reference>
<protein>
    <submittedName>
        <fullName evidence="4">Metastriate insulin growth factor binding protein</fullName>
    </submittedName>
</protein>